<keyword evidence="1" id="KW-0175">Coiled coil</keyword>
<feature type="coiled-coil region" evidence="1">
    <location>
        <begin position="72"/>
        <end position="141"/>
    </location>
</feature>
<evidence type="ECO:0000313" key="4">
    <source>
        <dbReference type="Proteomes" id="UP000667802"/>
    </source>
</evidence>
<protein>
    <submittedName>
        <fullName evidence="3">Uncharacterized protein</fullName>
    </submittedName>
</protein>
<sequence length="202" mass="22454">MARKPQQRSLSGLIQEEAQKSPPQEGETTIETTATPVDSSNGSVEQHNSHEAEEDSTPVVEQTTTKRTNPAKAELEVIKKELKNTVEQAQEKEASLKQQIVDLQSTLAEQKELVEQLKKELNEAKQAAVYLAQNNSQLTEELNALKQPTKAQPAKAQLAKAQPTQSTSAITYRRTYQRELQELPHEQPGGSVDDTSPMWLLD</sequence>
<organism evidence="3 4">
    <name type="scientific">Aetokthonos hydrillicola Thurmond2011</name>
    <dbReference type="NCBI Taxonomy" id="2712845"/>
    <lineage>
        <taxon>Bacteria</taxon>
        <taxon>Bacillati</taxon>
        <taxon>Cyanobacteriota</taxon>
        <taxon>Cyanophyceae</taxon>
        <taxon>Nostocales</taxon>
        <taxon>Hapalosiphonaceae</taxon>
        <taxon>Aetokthonos</taxon>
    </lineage>
</organism>
<evidence type="ECO:0000313" key="3">
    <source>
        <dbReference type="EMBL" id="MDR9893862.1"/>
    </source>
</evidence>
<feature type="region of interest" description="Disordered" evidence="2">
    <location>
        <begin position="1"/>
        <end position="71"/>
    </location>
</feature>
<evidence type="ECO:0000256" key="2">
    <source>
        <dbReference type="SAM" id="MobiDB-lite"/>
    </source>
</evidence>
<feature type="compositionally biased region" description="Polar residues" evidence="2">
    <location>
        <begin position="26"/>
        <end position="46"/>
    </location>
</feature>
<accession>A0AAP5I503</accession>
<comment type="caution">
    <text evidence="3">The sequence shown here is derived from an EMBL/GenBank/DDBJ whole genome shotgun (WGS) entry which is preliminary data.</text>
</comment>
<name>A0AAP5I503_9CYAN</name>
<dbReference type="Proteomes" id="UP000667802">
    <property type="component" value="Unassembled WGS sequence"/>
</dbReference>
<feature type="compositionally biased region" description="Polar residues" evidence="2">
    <location>
        <begin position="59"/>
        <end position="68"/>
    </location>
</feature>
<proteinExistence type="predicted"/>
<feature type="region of interest" description="Disordered" evidence="2">
    <location>
        <begin position="147"/>
        <end position="202"/>
    </location>
</feature>
<gene>
    <name evidence="3" type="ORF">G7B40_004640</name>
</gene>
<feature type="compositionally biased region" description="Low complexity" evidence="2">
    <location>
        <begin position="147"/>
        <end position="165"/>
    </location>
</feature>
<evidence type="ECO:0000256" key="1">
    <source>
        <dbReference type="SAM" id="Coils"/>
    </source>
</evidence>
<keyword evidence="4" id="KW-1185">Reference proteome</keyword>
<dbReference type="RefSeq" id="WP_208348784.1">
    <property type="nucleotide sequence ID" value="NZ_JAALHA020000001.1"/>
</dbReference>
<reference evidence="4" key="1">
    <citation type="journal article" date="2021" name="Science">
        <title>Hunting the eagle killer: A cyanobacterial neurotoxin causes vacuolar myelinopathy.</title>
        <authorList>
            <person name="Breinlinger S."/>
            <person name="Phillips T.J."/>
            <person name="Haram B.N."/>
            <person name="Mares J."/>
            <person name="Martinez Yerena J.A."/>
            <person name="Hrouzek P."/>
            <person name="Sobotka R."/>
            <person name="Henderson W.M."/>
            <person name="Schmieder P."/>
            <person name="Williams S.M."/>
            <person name="Lauderdale J.D."/>
            <person name="Wilde H.D."/>
            <person name="Gerrin W."/>
            <person name="Kust A."/>
            <person name="Washington J.W."/>
            <person name="Wagner C."/>
            <person name="Geier B."/>
            <person name="Liebeke M."/>
            <person name="Enke H."/>
            <person name="Niedermeyer T.H.J."/>
            <person name="Wilde S.B."/>
        </authorList>
    </citation>
    <scope>NUCLEOTIDE SEQUENCE [LARGE SCALE GENOMIC DNA]</scope>
    <source>
        <strain evidence="4">Thurmond2011</strain>
    </source>
</reference>
<dbReference type="EMBL" id="JAALHA020000001">
    <property type="protein sequence ID" value="MDR9893862.1"/>
    <property type="molecule type" value="Genomic_DNA"/>
</dbReference>
<feature type="compositionally biased region" description="Basic and acidic residues" evidence="2">
    <location>
        <begin position="176"/>
        <end position="185"/>
    </location>
</feature>
<dbReference type="AlphaFoldDB" id="A0AAP5I503"/>